<evidence type="ECO:0000259" key="1">
    <source>
        <dbReference type="Pfam" id="PF04466"/>
    </source>
</evidence>
<feature type="domain" description="Phage terminase large subunit N-terminal" evidence="1">
    <location>
        <begin position="21"/>
        <end position="210"/>
    </location>
</feature>
<dbReference type="NCBIfam" id="TIGR01547">
    <property type="entry name" value="phage_term_2"/>
    <property type="match status" value="1"/>
</dbReference>
<dbReference type="Gene3D" id="3.30.420.280">
    <property type="match status" value="1"/>
</dbReference>
<dbReference type="InterPro" id="IPR035412">
    <property type="entry name" value="Terminase_L_N"/>
</dbReference>
<protein>
    <submittedName>
        <fullName evidence="3">PBSX family phage terminase large subunit</fullName>
    </submittedName>
</protein>
<dbReference type="RefSeq" id="WP_159260018.1">
    <property type="nucleotide sequence ID" value="NZ_CP041348.1"/>
</dbReference>
<sequence length="408" mass="46235">MKSLDIPTARVFEPLLAPRRYKGAYGGRGSGKSHFFGECIVEEHLRIPGHRTVCIREVQKSIERSSKQLIVDKISKFNLNGLFDVQDQLIKTPGGGLIIFQGMQNHTADSIKSLEGFDRAWIEEAQSISAYSWRMLRPTMRKAGSEIWASWNPASPDDPIDDFFRGSGSDRPDLIAVRANWSDNPWFRSGTLPTERIEDQRARPDEYGHIWEGDYVSITDAIIFRNRVSVEDFKTPDGMRFYYGVDWGFAKDPTAAVRCFVSDGCLYVDHEAGGVGIELDDTPAVLSQIPGALDWPWKADGARPETISFLANRFGFRISAAKKWPGSVEDGVARLKSFKRIIVHPRCKRVAEEFRKYSYKVDKRTEEVLPVIADAWNHWIDALRYALDGVIQNRRTVPVFSSADNDQI</sequence>
<evidence type="ECO:0000313" key="3">
    <source>
        <dbReference type="EMBL" id="QHC34146.1"/>
    </source>
</evidence>
<dbReference type="InterPro" id="IPR006437">
    <property type="entry name" value="Phage_terminase_lsu"/>
</dbReference>
<proteinExistence type="predicted"/>
<name>A0A857FJ29_KOMXY</name>
<dbReference type="OrthoDB" id="479677at2"/>
<dbReference type="PANTHER" id="PTHR39184">
    <property type="match status" value="1"/>
</dbReference>
<evidence type="ECO:0000313" key="4">
    <source>
        <dbReference type="Proteomes" id="UP000464674"/>
    </source>
</evidence>
<feature type="domain" description="Phage terminase large subunit C-terminal" evidence="2">
    <location>
        <begin position="246"/>
        <end position="388"/>
    </location>
</feature>
<reference evidence="3 4" key="1">
    <citation type="journal article" date="2020" name="Carbohydr. Polym.">
        <title>Characterization and optimization of production of bacterial cellulose from strain CGMCC 17276 based on whole-genome analysis.</title>
        <authorList>
            <person name="Lu T."/>
            <person name="Gao H."/>
            <person name="Liao B."/>
            <person name="Wu J."/>
            <person name="Zhang W."/>
            <person name="Huang J."/>
            <person name="Liu M."/>
            <person name="Huang J."/>
            <person name="Chang Z."/>
            <person name="Jin M."/>
            <person name="Yi Z."/>
            <person name="Jiang D."/>
        </authorList>
    </citation>
    <scope>NUCLEOTIDE SEQUENCE [LARGE SCALE GENOMIC DNA]</scope>
    <source>
        <strain evidence="3 4">CGMCC 17276</strain>
    </source>
</reference>
<dbReference type="Pfam" id="PF04466">
    <property type="entry name" value="Terminase_3"/>
    <property type="match status" value="1"/>
</dbReference>
<dbReference type="InterPro" id="IPR052380">
    <property type="entry name" value="Viral_DNA_packaging_terminase"/>
</dbReference>
<dbReference type="InterPro" id="IPR035413">
    <property type="entry name" value="Terminase_L_C"/>
</dbReference>
<accession>A0A857FJ29</accession>
<dbReference type="PANTHER" id="PTHR39184:SF1">
    <property type="entry name" value="PBSX PHAGE TERMINASE LARGE SUBUNIT"/>
    <property type="match status" value="1"/>
</dbReference>
<organism evidence="3 4">
    <name type="scientific">Komagataeibacter xylinus</name>
    <name type="common">Gluconacetobacter xylinus</name>
    <dbReference type="NCBI Taxonomy" id="28448"/>
    <lineage>
        <taxon>Bacteria</taxon>
        <taxon>Pseudomonadati</taxon>
        <taxon>Pseudomonadota</taxon>
        <taxon>Alphaproteobacteria</taxon>
        <taxon>Acetobacterales</taxon>
        <taxon>Acetobacteraceae</taxon>
        <taxon>Komagataeibacter</taxon>
    </lineage>
</organism>
<dbReference type="Gene3D" id="3.40.50.300">
    <property type="entry name" value="P-loop containing nucleotide triphosphate hydrolases"/>
    <property type="match status" value="1"/>
</dbReference>
<dbReference type="Proteomes" id="UP000464674">
    <property type="component" value="Chromosome"/>
</dbReference>
<dbReference type="AlphaFoldDB" id="A0A857FJ29"/>
<dbReference type="Pfam" id="PF17288">
    <property type="entry name" value="Terminase_3C"/>
    <property type="match status" value="1"/>
</dbReference>
<dbReference type="EMBL" id="CP041348">
    <property type="protein sequence ID" value="QHC34146.1"/>
    <property type="molecule type" value="Genomic_DNA"/>
</dbReference>
<dbReference type="InterPro" id="IPR027417">
    <property type="entry name" value="P-loop_NTPase"/>
</dbReference>
<evidence type="ECO:0000259" key="2">
    <source>
        <dbReference type="Pfam" id="PF17288"/>
    </source>
</evidence>
<gene>
    <name evidence="3" type="ORF">FMA36_00220</name>
</gene>